<gene>
    <name evidence="2" type="ORF">BJX67DRAFT_366080</name>
</gene>
<accession>A0ABR4LDG9</accession>
<sequence length="205" mass="21315">MRATLLTLTLAALTLADDATTTVGVFGGGNDLEDLDDFEIPFYASTGASVVSVNALETTYEVACLDSAPTESCSIKDPWSIVQAISTFSLSAEYTALDWNPPVTATLDYGCTYTNYTLSATCTYSVSYSGSSDGQETSSSFSTETSWPADQVTYYELYVTGGVDKFDEPEATETPGAAAAGGFGGPVQAMITAAPVLAAGVAAWL</sequence>
<comment type="caution">
    <text evidence="2">The sequence shown here is derived from an EMBL/GenBank/DDBJ whole genome shotgun (WGS) entry which is preliminary data.</text>
</comment>
<organism evidence="2 3">
    <name type="scientific">Aspergillus lucknowensis</name>
    <dbReference type="NCBI Taxonomy" id="176173"/>
    <lineage>
        <taxon>Eukaryota</taxon>
        <taxon>Fungi</taxon>
        <taxon>Dikarya</taxon>
        <taxon>Ascomycota</taxon>
        <taxon>Pezizomycotina</taxon>
        <taxon>Eurotiomycetes</taxon>
        <taxon>Eurotiomycetidae</taxon>
        <taxon>Eurotiales</taxon>
        <taxon>Aspergillaceae</taxon>
        <taxon>Aspergillus</taxon>
        <taxon>Aspergillus subgen. Nidulantes</taxon>
    </lineage>
</organism>
<dbReference type="GeneID" id="98145416"/>
<evidence type="ECO:0000313" key="3">
    <source>
        <dbReference type="Proteomes" id="UP001610432"/>
    </source>
</evidence>
<evidence type="ECO:0000256" key="1">
    <source>
        <dbReference type="SAM" id="SignalP"/>
    </source>
</evidence>
<keyword evidence="1" id="KW-0732">Signal</keyword>
<evidence type="ECO:0000313" key="2">
    <source>
        <dbReference type="EMBL" id="KAL2862582.1"/>
    </source>
</evidence>
<feature type="chain" id="PRO_5047326137" description="GPI anchored protein" evidence="1">
    <location>
        <begin position="17"/>
        <end position="205"/>
    </location>
</feature>
<reference evidence="2 3" key="1">
    <citation type="submission" date="2024-07" db="EMBL/GenBank/DDBJ databases">
        <title>Section-level genome sequencing and comparative genomics of Aspergillus sections Usti and Cavernicolus.</title>
        <authorList>
            <consortium name="Lawrence Berkeley National Laboratory"/>
            <person name="Nybo J.L."/>
            <person name="Vesth T.C."/>
            <person name="Theobald S."/>
            <person name="Frisvad J.C."/>
            <person name="Larsen T.O."/>
            <person name="Kjaerboelling I."/>
            <person name="Rothschild-Mancinelli K."/>
            <person name="Lyhne E.K."/>
            <person name="Kogle M.E."/>
            <person name="Barry K."/>
            <person name="Clum A."/>
            <person name="Na H."/>
            <person name="Ledsgaard L."/>
            <person name="Lin J."/>
            <person name="Lipzen A."/>
            <person name="Kuo A."/>
            <person name="Riley R."/>
            <person name="Mondo S."/>
            <person name="Labutti K."/>
            <person name="Haridas S."/>
            <person name="Pangalinan J."/>
            <person name="Salamov A.A."/>
            <person name="Simmons B.A."/>
            <person name="Magnuson J.K."/>
            <person name="Chen J."/>
            <person name="Drula E."/>
            <person name="Henrissat B."/>
            <person name="Wiebenga A."/>
            <person name="Lubbers R.J."/>
            <person name="Gomes A.C."/>
            <person name="Macurrencykelacurrency M.R."/>
            <person name="Stajich J."/>
            <person name="Grigoriev I.V."/>
            <person name="Mortensen U.H."/>
            <person name="De Vries R.P."/>
            <person name="Baker S.E."/>
            <person name="Andersen M.R."/>
        </authorList>
    </citation>
    <scope>NUCLEOTIDE SEQUENCE [LARGE SCALE GENOMIC DNA]</scope>
    <source>
        <strain evidence="2 3">CBS 449.75</strain>
    </source>
</reference>
<protein>
    <recommendedName>
        <fullName evidence="4">GPI anchored protein</fullName>
    </recommendedName>
</protein>
<keyword evidence="3" id="KW-1185">Reference proteome</keyword>
<proteinExistence type="predicted"/>
<evidence type="ECO:0008006" key="4">
    <source>
        <dbReference type="Google" id="ProtNLM"/>
    </source>
</evidence>
<feature type="signal peptide" evidence="1">
    <location>
        <begin position="1"/>
        <end position="16"/>
    </location>
</feature>
<name>A0ABR4LDG9_9EURO</name>
<dbReference type="RefSeq" id="XP_070881561.1">
    <property type="nucleotide sequence ID" value="XM_071030344.1"/>
</dbReference>
<dbReference type="Proteomes" id="UP001610432">
    <property type="component" value="Unassembled WGS sequence"/>
</dbReference>
<dbReference type="EMBL" id="JBFXLQ010000065">
    <property type="protein sequence ID" value="KAL2862582.1"/>
    <property type="molecule type" value="Genomic_DNA"/>
</dbReference>